<feature type="transmembrane region" description="Helical" evidence="1">
    <location>
        <begin position="91"/>
        <end position="121"/>
    </location>
</feature>
<comment type="caution">
    <text evidence="2">The sequence shown here is derived from an EMBL/GenBank/DDBJ whole genome shotgun (WGS) entry which is preliminary data.</text>
</comment>
<feature type="transmembrane region" description="Helical" evidence="1">
    <location>
        <begin position="251"/>
        <end position="276"/>
    </location>
</feature>
<dbReference type="Proteomes" id="UP000004105">
    <property type="component" value="Unassembled WGS sequence"/>
</dbReference>
<feature type="transmembrane region" description="Helical" evidence="1">
    <location>
        <begin position="141"/>
        <end position="161"/>
    </location>
</feature>
<dbReference type="HOGENOM" id="CLU_086623_0_0_4"/>
<dbReference type="RefSeq" id="WP_007341824.1">
    <property type="nucleotide sequence ID" value="NZ_GL878494.1"/>
</dbReference>
<proteinExistence type="predicted"/>
<keyword evidence="3" id="KW-1185">Reference proteome</keyword>
<dbReference type="OrthoDB" id="10001629at2"/>
<name>F2BAQ9_9NEIS</name>
<dbReference type="EMBL" id="AFAY01000015">
    <property type="protein sequence ID" value="EGF11471.1"/>
    <property type="molecule type" value="Genomic_DNA"/>
</dbReference>
<protein>
    <recommendedName>
        <fullName evidence="4">Brp/Blh family beta-carotene 15,15'-monooxygenase</fullName>
    </recommendedName>
</protein>
<keyword evidence="1" id="KW-0812">Transmembrane</keyword>
<dbReference type="AlphaFoldDB" id="F2BAQ9"/>
<evidence type="ECO:0000313" key="3">
    <source>
        <dbReference type="Proteomes" id="UP000004105"/>
    </source>
</evidence>
<keyword evidence="1" id="KW-0472">Membrane</keyword>
<sequence length="286" mass="31691">MRDTGDYYGCGRNGGDYGDGTPYLLDVPSWRPMSDSLVWVKHTLLLLGGRLPQWILAVLLAVVCISVISWRAFFAVVALDIQTAMAQHKWWAFVVSAAVFLFMQTLPLLFAAGFVSVAAGVSEERSFSFGRLFDGFGAQKWALVRLYLFWFLATTACFIAMANPENPIEGKIFWVLGGIYLLFFLCNWMSLPLMMLQGVSPAKAMSMSLTGSLKNIVQLGGFLLIILVLAYFLLVLWLAKTGEMLQGGISLGFVASLLVFYAIAFPILPVISYVSYRNIWTSSPLK</sequence>
<evidence type="ECO:0008006" key="4">
    <source>
        <dbReference type="Google" id="ProtNLM"/>
    </source>
</evidence>
<gene>
    <name evidence="2" type="ORF">HMPREF9123_0813</name>
</gene>
<accession>F2BAQ9</accession>
<evidence type="ECO:0000256" key="1">
    <source>
        <dbReference type="SAM" id="Phobius"/>
    </source>
</evidence>
<feature type="transmembrane region" description="Helical" evidence="1">
    <location>
        <begin position="173"/>
        <end position="196"/>
    </location>
</feature>
<feature type="transmembrane region" description="Helical" evidence="1">
    <location>
        <begin position="54"/>
        <end position="79"/>
    </location>
</feature>
<feature type="transmembrane region" description="Helical" evidence="1">
    <location>
        <begin position="216"/>
        <end position="239"/>
    </location>
</feature>
<reference evidence="2 3" key="1">
    <citation type="submission" date="2011-02" db="EMBL/GenBank/DDBJ databases">
        <authorList>
            <person name="Muzny D."/>
            <person name="Qin X."/>
            <person name="Deng J."/>
            <person name="Jiang H."/>
            <person name="Liu Y."/>
            <person name="Qu J."/>
            <person name="Song X.-Z."/>
            <person name="Zhang L."/>
            <person name="Thornton R."/>
            <person name="Coyle M."/>
            <person name="Francisco L."/>
            <person name="Jackson L."/>
            <person name="Javaid M."/>
            <person name="Korchina V."/>
            <person name="Kovar C."/>
            <person name="Mata R."/>
            <person name="Mathew T."/>
            <person name="Ngo R."/>
            <person name="Nguyen L."/>
            <person name="Nguyen N."/>
            <person name="Okwuonu G."/>
            <person name="Ongeri F."/>
            <person name="Pham C."/>
            <person name="Simmons D."/>
            <person name="Wilczek-Boney K."/>
            <person name="Hale W."/>
            <person name="Jakkamsetti A."/>
            <person name="Pham P."/>
            <person name="Ruth R."/>
            <person name="San Lucas F."/>
            <person name="Warren J."/>
            <person name="Zhang J."/>
            <person name="Zhao Z."/>
            <person name="Zhou C."/>
            <person name="Zhu D."/>
            <person name="Lee S."/>
            <person name="Bess C."/>
            <person name="Blankenburg K."/>
            <person name="Forbes L."/>
            <person name="Fu Q."/>
            <person name="Gubbala S."/>
            <person name="Hirani K."/>
            <person name="Jayaseelan J.C."/>
            <person name="Lara F."/>
            <person name="Munidasa M."/>
            <person name="Palculict T."/>
            <person name="Patil S."/>
            <person name="Pu L.-L."/>
            <person name="Saada N."/>
            <person name="Tang L."/>
            <person name="Weissenberger G."/>
            <person name="Zhu Y."/>
            <person name="Hemphill L."/>
            <person name="Shang Y."/>
            <person name="Youmans B."/>
            <person name="Ayvaz T."/>
            <person name="Ross M."/>
            <person name="Santibanez J."/>
            <person name="Aqrawi P."/>
            <person name="Gross S."/>
            <person name="Joshi V."/>
            <person name="Fowler G."/>
            <person name="Nazareth L."/>
            <person name="Reid J."/>
            <person name="Worley K."/>
            <person name="Petrosino J."/>
            <person name="Highlander S."/>
            <person name="Gibbs R."/>
        </authorList>
    </citation>
    <scope>NUCLEOTIDE SEQUENCE [LARGE SCALE GENOMIC DNA]</scope>
    <source>
        <strain evidence="2 3">ATCC BAA-1200</strain>
    </source>
</reference>
<evidence type="ECO:0000313" key="2">
    <source>
        <dbReference type="EMBL" id="EGF11471.1"/>
    </source>
</evidence>
<keyword evidence="1" id="KW-1133">Transmembrane helix</keyword>
<organism evidence="2 3">
    <name type="scientific">Neisseria bacilliformis ATCC BAA-1200</name>
    <dbReference type="NCBI Taxonomy" id="888742"/>
    <lineage>
        <taxon>Bacteria</taxon>
        <taxon>Pseudomonadati</taxon>
        <taxon>Pseudomonadota</taxon>
        <taxon>Betaproteobacteria</taxon>
        <taxon>Neisseriales</taxon>
        <taxon>Neisseriaceae</taxon>
        <taxon>Neisseria</taxon>
    </lineage>
</organism>